<dbReference type="Proteomes" id="UP001555786">
    <property type="component" value="Unassembled WGS sequence"/>
</dbReference>
<comment type="caution">
    <text evidence="4">The sequence shown here is derived from an EMBL/GenBank/DDBJ whole genome shotgun (WGS) entry which is preliminary data.</text>
</comment>
<feature type="domain" description="OmpR/PhoB-type" evidence="3">
    <location>
        <begin position="4"/>
        <end position="100"/>
    </location>
</feature>
<dbReference type="InterPro" id="IPR036388">
    <property type="entry name" value="WH-like_DNA-bd_sf"/>
</dbReference>
<name>A0ABV3PRH8_9HYPH</name>
<dbReference type="Pfam" id="PF00486">
    <property type="entry name" value="Trans_reg_C"/>
    <property type="match status" value="1"/>
</dbReference>
<dbReference type="RefSeq" id="WP_367625410.1">
    <property type="nucleotide sequence ID" value="NZ_JBFNQD010000008.1"/>
</dbReference>
<reference evidence="4 5" key="1">
    <citation type="submission" date="2024-07" db="EMBL/GenBank/DDBJ databases">
        <title>Description of Labrys sedimenti sp. nov., isolated from a diclofenac-degrading enrichment culture.</title>
        <authorList>
            <person name="Tancsics A."/>
            <person name="Csepanyi A."/>
        </authorList>
    </citation>
    <scope>NUCLEOTIDE SEQUENCE [LARGE SCALE GENOMIC DNA]</scope>
    <source>
        <strain evidence="4 5">LMG 23578</strain>
    </source>
</reference>
<sequence length="261" mass="28502">MDQELTYRLGESVLDLSRGTLRKAGARVPVRSKTFKLLSYLARNAGRVVRKDELFAAVWPHAVVTEGALLRCIRDARQSVGDEQHRIIHTVPGRGYIYMPPEGFADAPEAPERGTDDIDLDAGAGEPKVAVMPFSLRGVDGGMKPAFETIVQEIRGAIANSRVIVVQPPARRKPSPKTVAGVDYLVEGQVVAGEPHLNVVVTLSDARSGRRLLTQSFFLKAESVVAFHQNVARQVVSALVFNIETASWHGTTQGTTSLHMW</sequence>
<feature type="DNA-binding region" description="OmpR/PhoB-type" evidence="2">
    <location>
        <begin position="4"/>
        <end position="100"/>
    </location>
</feature>
<keyword evidence="5" id="KW-1185">Reference proteome</keyword>
<dbReference type="Gene3D" id="1.10.10.10">
    <property type="entry name" value="Winged helix-like DNA-binding domain superfamily/Winged helix DNA-binding domain"/>
    <property type="match status" value="1"/>
</dbReference>
<accession>A0ABV3PRH8</accession>
<evidence type="ECO:0000256" key="1">
    <source>
        <dbReference type="ARBA" id="ARBA00023125"/>
    </source>
</evidence>
<evidence type="ECO:0000313" key="4">
    <source>
        <dbReference type="EMBL" id="MEW9308255.1"/>
    </source>
</evidence>
<proteinExistence type="predicted"/>
<evidence type="ECO:0000259" key="3">
    <source>
        <dbReference type="PROSITE" id="PS51755"/>
    </source>
</evidence>
<gene>
    <name evidence="4" type="ORF">ABXS05_22055</name>
</gene>
<dbReference type="EMBL" id="JBFNQD010000008">
    <property type="protein sequence ID" value="MEW9308255.1"/>
    <property type="molecule type" value="Genomic_DNA"/>
</dbReference>
<dbReference type="CDD" id="cd00383">
    <property type="entry name" value="trans_reg_C"/>
    <property type="match status" value="1"/>
</dbReference>
<organism evidence="4 5">
    <name type="scientific">Labrys neptuniae</name>
    <dbReference type="NCBI Taxonomy" id="376174"/>
    <lineage>
        <taxon>Bacteria</taxon>
        <taxon>Pseudomonadati</taxon>
        <taxon>Pseudomonadota</taxon>
        <taxon>Alphaproteobacteria</taxon>
        <taxon>Hyphomicrobiales</taxon>
        <taxon>Xanthobacteraceae</taxon>
        <taxon>Labrys</taxon>
    </lineage>
</organism>
<keyword evidence="1 2" id="KW-0238">DNA-binding</keyword>
<dbReference type="InterPro" id="IPR001867">
    <property type="entry name" value="OmpR/PhoB-type_DNA-bd"/>
</dbReference>
<evidence type="ECO:0000313" key="5">
    <source>
        <dbReference type="Proteomes" id="UP001555786"/>
    </source>
</evidence>
<dbReference type="SUPFAM" id="SSF46894">
    <property type="entry name" value="C-terminal effector domain of the bipartite response regulators"/>
    <property type="match status" value="1"/>
</dbReference>
<dbReference type="SMART" id="SM00862">
    <property type="entry name" value="Trans_reg_C"/>
    <property type="match status" value="1"/>
</dbReference>
<dbReference type="InterPro" id="IPR016032">
    <property type="entry name" value="Sig_transdc_resp-reg_C-effctor"/>
</dbReference>
<protein>
    <submittedName>
        <fullName evidence="4">Winged helix-turn-helix domain-containing protein</fullName>
    </submittedName>
</protein>
<dbReference type="PROSITE" id="PS51755">
    <property type="entry name" value="OMPR_PHOB"/>
    <property type="match status" value="1"/>
</dbReference>
<evidence type="ECO:0000256" key="2">
    <source>
        <dbReference type="PROSITE-ProRule" id="PRU01091"/>
    </source>
</evidence>